<evidence type="ECO:0000259" key="14">
    <source>
        <dbReference type="PROSITE" id="PS50011"/>
    </source>
</evidence>
<keyword evidence="6" id="KW-0547">Nucleotide-binding</keyword>
<keyword evidence="7" id="KW-0418">Kinase</keyword>
<comment type="caution">
    <text evidence="16">The sequence shown here is derived from an EMBL/GenBank/DDBJ whole genome shotgun (WGS) entry which is preliminary data.</text>
</comment>
<keyword evidence="4 13" id="KW-0732">Signal</keyword>
<dbReference type="Pfam" id="PF01657">
    <property type="entry name" value="Stress-antifung"/>
    <property type="match status" value="2"/>
</dbReference>
<dbReference type="FunFam" id="3.30.430.20:FF:000002">
    <property type="entry name" value="Cysteine-rich receptor-like protein kinase 10"/>
    <property type="match status" value="1"/>
</dbReference>
<dbReference type="PANTHER" id="PTHR32099">
    <property type="entry name" value="CYSTEINE-RICH REPEAT SECRETORY PROTEIN"/>
    <property type="match status" value="1"/>
</dbReference>
<protein>
    <recommendedName>
        <fullName evidence="1">non-specific serine/threonine protein kinase</fullName>
        <ecNumber evidence="1">2.7.11.1</ecNumber>
    </recommendedName>
</protein>
<dbReference type="Gene3D" id="3.30.430.20">
    <property type="entry name" value="Gnk2 domain, C-X8-C-X2-C motif"/>
    <property type="match status" value="2"/>
</dbReference>
<evidence type="ECO:0000313" key="16">
    <source>
        <dbReference type="EMBL" id="GJN32584.1"/>
    </source>
</evidence>
<dbReference type="CDD" id="cd23509">
    <property type="entry name" value="Gnk2-like"/>
    <property type="match status" value="2"/>
</dbReference>
<keyword evidence="2" id="KW-0723">Serine/threonine-protein kinase</keyword>
<feature type="domain" description="Gnk2-homologous" evidence="15">
    <location>
        <begin position="22"/>
        <end position="127"/>
    </location>
</feature>
<keyword evidence="9" id="KW-0325">Glycoprotein</keyword>
<proteinExistence type="predicted"/>
<evidence type="ECO:0000256" key="13">
    <source>
        <dbReference type="SAM" id="SignalP"/>
    </source>
</evidence>
<comment type="catalytic activity">
    <reaction evidence="10">
        <text>L-threonyl-[protein] + ATP = O-phospho-L-threonyl-[protein] + ADP + H(+)</text>
        <dbReference type="Rhea" id="RHEA:46608"/>
        <dbReference type="Rhea" id="RHEA-COMP:11060"/>
        <dbReference type="Rhea" id="RHEA-COMP:11605"/>
        <dbReference type="ChEBI" id="CHEBI:15378"/>
        <dbReference type="ChEBI" id="CHEBI:30013"/>
        <dbReference type="ChEBI" id="CHEBI:30616"/>
        <dbReference type="ChEBI" id="CHEBI:61977"/>
        <dbReference type="ChEBI" id="CHEBI:456216"/>
        <dbReference type="EC" id="2.7.11.1"/>
    </reaction>
</comment>
<evidence type="ECO:0000256" key="10">
    <source>
        <dbReference type="ARBA" id="ARBA00047899"/>
    </source>
</evidence>
<feature type="region of interest" description="Disordered" evidence="12">
    <location>
        <begin position="437"/>
        <end position="460"/>
    </location>
</feature>
<dbReference type="PANTHER" id="PTHR32099:SF42">
    <property type="entry name" value="CYSTEINE-RICH RECEPTOR-LIKE PROTEIN KINASE 9-RELATED"/>
    <property type="match status" value="1"/>
</dbReference>
<dbReference type="EC" id="2.7.11.1" evidence="1"/>
<comment type="catalytic activity">
    <reaction evidence="11">
        <text>L-seryl-[protein] + ATP = O-phospho-L-seryl-[protein] + ADP + H(+)</text>
        <dbReference type="Rhea" id="RHEA:17989"/>
        <dbReference type="Rhea" id="RHEA-COMP:9863"/>
        <dbReference type="Rhea" id="RHEA-COMP:11604"/>
        <dbReference type="ChEBI" id="CHEBI:15378"/>
        <dbReference type="ChEBI" id="CHEBI:29999"/>
        <dbReference type="ChEBI" id="CHEBI:30616"/>
        <dbReference type="ChEBI" id="CHEBI:83421"/>
        <dbReference type="ChEBI" id="CHEBI:456216"/>
        <dbReference type="EC" id="2.7.11.1"/>
    </reaction>
</comment>
<evidence type="ECO:0000256" key="1">
    <source>
        <dbReference type="ARBA" id="ARBA00012513"/>
    </source>
</evidence>
<evidence type="ECO:0000256" key="9">
    <source>
        <dbReference type="ARBA" id="ARBA00023180"/>
    </source>
</evidence>
<dbReference type="GO" id="GO:0005524">
    <property type="term" value="F:ATP binding"/>
    <property type="evidence" value="ECO:0007669"/>
    <property type="project" value="UniProtKB-KW"/>
</dbReference>
<dbReference type="SUPFAM" id="SSF56112">
    <property type="entry name" value="Protein kinase-like (PK-like)"/>
    <property type="match status" value="1"/>
</dbReference>
<feature type="domain" description="Protein kinase" evidence="14">
    <location>
        <begin position="175"/>
        <end position="512"/>
    </location>
</feature>
<dbReference type="AlphaFoldDB" id="A0AAV5FCQ8"/>
<evidence type="ECO:0000256" key="11">
    <source>
        <dbReference type="ARBA" id="ARBA00048679"/>
    </source>
</evidence>
<evidence type="ECO:0000256" key="2">
    <source>
        <dbReference type="ARBA" id="ARBA00022527"/>
    </source>
</evidence>
<dbReference type="PROSITE" id="PS50011">
    <property type="entry name" value="PROTEIN_KINASE_DOM"/>
    <property type="match status" value="1"/>
</dbReference>
<dbReference type="PROSITE" id="PS00108">
    <property type="entry name" value="PROTEIN_KINASE_ST"/>
    <property type="match status" value="1"/>
</dbReference>
<feature type="domain" description="Gnk2-homologous" evidence="15">
    <location>
        <begin position="133"/>
        <end position="241"/>
    </location>
</feature>
<name>A0AAV5FCQ8_ELECO</name>
<dbReference type="GO" id="GO:0004674">
    <property type="term" value="F:protein serine/threonine kinase activity"/>
    <property type="evidence" value="ECO:0007669"/>
    <property type="project" value="UniProtKB-KW"/>
</dbReference>
<feature type="compositionally biased region" description="Pro residues" evidence="12">
    <location>
        <begin position="446"/>
        <end position="457"/>
    </location>
</feature>
<keyword evidence="17" id="KW-1185">Reference proteome</keyword>
<dbReference type="Gene3D" id="1.10.510.10">
    <property type="entry name" value="Transferase(Phosphotransferase) domain 1"/>
    <property type="match status" value="1"/>
</dbReference>
<dbReference type="InterPro" id="IPR011009">
    <property type="entry name" value="Kinase-like_dom_sf"/>
</dbReference>
<keyword evidence="3" id="KW-0808">Transferase</keyword>
<dbReference type="InterPro" id="IPR000719">
    <property type="entry name" value="Prot_kinase_dom"/>
</dbReference>
<evidence type="ECO:0000256" key="5">
    <source>
        <dbReference type="ARBA" id="ARBA00022737"/>
    </source>
</evidence>
<reference evidence="16" key="1">
    <citation type="journal article" date="2018" name="DNA Res.">
        <title>Multiple hybrid de novo genome assembly of finger millet, an orphan allotetraploid crop.</title>
        <authorList>
            <person name="Hatakeyama M."/>
            <person name="Aluri S."/>
            <person name="Balachadran M.T."/>
            <person name="Sivarajan S.R."/>
            <person name="Patrignani A."/>
            <person name="Gruter S."/>
            <person name="Poveda L."/>
            <person name="Shimizu-Inatsugi R."/>
            <person name="Baeten J."/>
            <person name="Francoijs K.J."/>
            <person name="Nataraja K.N."/>
            <person name="Reddy Y.A.N."/>
            <person name="Phadnis S."/>
            <person name="Ravikumar R.L."/>
            <person name="Schlapbach R."/>
            <person name="Sreeman S.M."/>
            <person name="Shimizu K.K."/>
        </authorList>
    </citation>
    <scope>NUCLEOTIDE SEQUENCE</scope>
</reference>
<evidence type="ECO:0000256" key="7">
    <source>
        <dbReference type="ARBA" id="ARBA00022777"/>
    </source>
</evidence>
<dbReference type="PROSITE" id="PS51473">
    <property type="entry name" value="GNK2"/>
    <property type="match status" value="2"/>
</dbReference>
<evidence type="ECO:0000256" key="6">
    <source>
        <dbReference type="ARBA" id="ARBA00022741"/>
    </source>
</evidence>
<accession>A0AAV5FCQ8</accession>
<evidence type="ECO:0000256" key="8">
    <source>
        <dbReference type="ARBA" id="ARBA00022840"/>
    </source>
</evidence>
<dbReference type="EMBL" id="BQKI01000084">
    <property type="protein sequence ID" value="GJN32584.1"/>
    <property type="molecule type" value="Genomic_DNA"/>
</dbReference>
<keyword evidence="5" id="KW-0677">Repeat</keyword>
<dbReference type="Pfam" id="PF00069">
    <property type="entry name" value="Pkinase"/>
    <property type="match status" value="1"/>
</dbReference>
<dbReference type="InterPro" id="IPR008271">
    <property type="entry name" value="Ser/Thr_kinase_AS"/>
</dbReference>
<keyword evidence="8" id="KW-0067">ATP-binding</keyword>
<dbReference type="InterPro" id="IPR038408">
    <property type="entry name" value="GNK2_sf"/>
</dbReference>
<feature type="chain" id="PRO_5043685983" description="non-specific serine/threonine protein kinase" evidence="13">
    <location>
        <begin position="24"/>
        <end position="519"/>
    </location>
</feature>
<reference evidence="16" key="2">
    <citation type="submission" date="2021-12" db="EMBL/GenBank/DDBJ databases">
        <title>Resequencing data analysis of finger millet.</title>
        <authorList>
            <person name="Hatakeyama M."/>
            <person name="Aluri S."/>
            <person name="Balachadran M.T."/>
            <person name="Sivarajan S.R."/>
            <person name="Poveda L."/>
            <person name="Shimizu-Inatsugi R."/>
            <person name="Schlapbach R."/>
            <person name="Sreeman S.M."/>
            <person name="Shimizu K.K."/>
        </authorList>
    </citation>
    <scope>NUCLEOTIDE SEQUENCE</scope>
</reference>
<evidence type="ECO:0000256" key="4">
    <source>
        <dbReference type="ARBA" id="ARBA00022729"/>
    </source>
</evidence>
<evidence type="ECO:0000256" key="3">
    <source>
        <dbReference type="ARBA" id="ARBA00022679"/>
    </source>
</evidence>
<sequence length="519" mass="55127">MRTGACLLLLAIVASLLSPLAVADTPLCWDQGSYPTNSSYAANIQRLANTLPQKAASSPTLFATATVGSLPDTVYGLTLCRGDINASSCENCVTAAFRQGLRLCAGAKEATFYFYDPCYVSYSNISFLATTTNDDQDRRVGSQSISAPLEVFDAAVAALLNATADHAATDPLKRFATGEVVAGGSLPAIYALAQCTPDMTPESCRSCLADIIQRVPSSSSGTTSGGITGVRCNYRYELYHFFSGNPQLQLPAPGNLNHPGTAQAPIIPWSTPPAMKAEGGKCAIFDLQTLQEATNSFHADNKLGEGGFDNATGTILNWEQRYNIILGIAKGILYLHEDSRIKMIHRDLKANNILLDENMNPKVADFGLARLFGDLPSSGEEVTETRPLSHVVHHRRRGWGRADKAAVTCCPLLRPLAARGVIVAAARIHALLEEPPPGSAVVGEPRSPPLQVPPSPQPGSARYLGCRHHRRPSPVARGAAVATARICLPLVVPPSPPARGVAIGATQIHPLLGEERAAQ</sequence>
<organism evidence="16 17">
    <name type="scientific">Eleusine coracana subsp. coracana</name>
    <dbReference type="NCBI Taxonomy" id="191504"/>
    <lineage>
        <taxon>Eukaryota</taxon>
        <taxon>Viridiplantae</taxon>
        <taxon>Streptophyta</taxon>
        <taxon>Embryophyta</taxon>
        <taxon>Tracheophyta</taxon>
        <taxon>Spermatophyta</taxon>
        <taxon>Magnoliopsida</taxon>
        <taxon>Liliopsida</taxon>
        <taxon>Poales</taxon>
        <taxon>Poaceae</taxon>
        <taxon>PACMAD clade</taxon>
        <taxon>Chloridoideae</taxon>
        <taxon>Cynodonteae</taxon>
        <taxon>Eleusininae</taxon>
        <taxon>Eleusine</taxon>
    </lineage>
</organism>
<evidence type="ECO:0000256" key="12">
    <source>
        <dbReference type="SAM" id="MobiDB-lite"/>
    </source>
</evidence>
<feature type="signal peptide" evidence="13">
    <location>
        <begin position="1"/>
        <end position="23"/>
    </location>
</feature>
<gene>
    <name evidence="16" type="primary">gb21098</name>
    <name evidence="16" type="ORF">PR202_gb21098</name>
</gene>
<dbReference type="FunFam" id="1.10.510.10:FF:001023">
    <property type="entry name" value="Os07g0541700 protein"/>
    <property type="match status" value="1"/>
</dbReference>
<evidence type="ECO:0000313" key="17">
    <source>
        <dbReference type="Proteomes" id="UP001054889"/>
    </source>
</evidence>
<dbReference type="Proteomes" id="UP001054889">
    <property type="component" value="Unassembled WGS sequence"/>
</dbReference>
<dbReference type="InterPro" id="IPR002902">
    <property type="entry name" value="GNK2"/>
</dbReference>
<evidence type="ECO:0000259" key="15">
    <source>
        <dbReference type="PROSITE" id="PS51473"/>
    </source>
</evidence>